<feature type="domain" description="LysM" evidence="3">
    <location>
        <begin position="23"/>
        <end position="67"/>
    </location>
</feature>
<gene>
    <name evidence="4" type="ORF">DSM112329_02648</name>
</gene>
<feature type="domain" description="LysM" evidence="3">
    <location>
        <begin position="100"/>
        <end position="144"/>
    </location>
</feature>
<organism evidence="4">
    <name type="scientific">Paraconexibacter sp. AEG42_29</name>
    <dbReference type="NCBI Taxonomy" id="2997339"/>
    <lineage>
        <taxon>Bacteria</taxon>
        <taxon>Bacillati</taxon>
        <taxon>Actinomycetota</taxon>
        <taxon>Thermoleophilia</taxon>
        <taxon>Solirubrobacterales</taxon>
        <taxon>Paraconexibacteraceae</taxon>
        <taxon>Paraconexibacter</taxon>
    </lineage>
</organism>
<dbReference type="Pfam" id="PF01476">
    <property type="entry name" value="LysM"/>
    <property type="match status" value="2"/>
</dbReference>
<dbReference type="CDD" id="cd00118">
    <property type="entry name" value="LysM"/>
    <property type="match status" value="2"/>
</dbReference>
<evidence type="ECO:0000256" key="2">
    <source>
        <dbReference type="SAM" id="SignalP"/>
    </source>
</evidence>
<reference evidence="4" key="1">
    <citation type="submission" date="2022-12" db="EMBL/GenBank/DDBJ databases">
        <title>Paraconexibacter alkalitolerans sp. nov. and Baekduia alba sp. nov., isolated from soil and emended description of the genera Paraconexibacter (Chun et al., 2020) and Baekduia (An et al., 2020).</title>
        <authorList>
            <person name="Vieira S."/>
            <person name="Huber K.J."/>
            <person name="Geppert A."/>
            <person name="Wolf J."/>
            <person name="Neumann-Schaal M."/>
            <person name="Muesken M."/>
            <person name="Overmann J."/>
        </authorList>
    </citation>
    <scope>NUCLEOTIDE SEQUENCE</scope>
    <source>
        <strain evidence="4">AEG42_29</strain>
    </source>
</reference>
<evidence type="ECO:0000259" key="3">
    <source>
        <dbReference type="PROSITE" id="PS51782"/>
    </source>
</evidence>
<sequence>MLRRATLLAVLSLATVCASAPAAVHTVAAGESLSSIAAADGLTVAALAAANGLPPDAGLLQGTTLQIPAIGAAPAPAPVAPAASAAATPTAAAVAPQPLGAYTVRPGDTLSALAAQTGVSVSQMASANGLDPDGFLVAGTVMKLPAGTPAPAQSSAPAPPARTAAAAPEPTTGSVSAGDIAAVASRNGVDASLASAIAWQESGFSNGVVSSAGARGVMQVLPGTWEWVQANLAKRRLDPSSAIDNVGAGVLYLGSLLRDTGGDQALAAAGYYQGINSVRRIGMLPETRRYVANVMALRGRFGG</sequence>
<dbReference type="SMART" id="SM00257">
    <property type="entry name" value="LysM"/>
    <property type="match status" value="2"/>
</dbReference>
<feature type="chain" id="PRO_5043739161" evidence="2">
    <location>
        <begin position="23"/>
        <end position="303"/>
    </location>
</feature>
<dbReference type="AlphaFoldDB" id="A0AAU7AWG9"/>
<dbReference type="RefSeq" id="WP_354702291.1">
    <property type="nucleotide sequence ID" value="NZ_CP114014.1"/>
</dbReference>
<accession>A0AAU7AWG9</accession>
<dbReference type="SUPFAM" id="SSF54106">
    <property type="entry name" value="LysM domain"/>
    <property type="match status" value="2"/>
</dbReference>
<keyword evidence="2" id="KW-0732">Signal</keyword>
<feature type="compositionally biased region" description="Low complexity" evidence="1">
    <location>
        <begin position="148"/>
        <end position="172"/>
    </location>
</feature>
<dbReference type="InterPro" id="IPR023346">
    <property type="entry name" value="Lysozyme-like_dom_sf"/>
</dbReference>
<dbReference type="PROSITE" id="PS51782">
    <property type="entry name" value="LYSM"/>
    <property type="match status" value="2"/>
</dbReference>
<dbReference type="EMBL" id="CP114014">
    <property type="protein sequence ID" value="XAY05789.1"/>
    <property type="molecule type" value="Genomic_DNA"/>
</dbReference>
<protein>
    <submittedName>
        <fullName evidence="4">Endolysin</fullName>
    </submittedName>
</protein>
<name>A0AAU7AWG9_9ACTN</name>
<dbReference type="InterPro" id="IPR008258">
    <property type="entry name" value="Transglycosylase_SLT_dom_1"/>
</dbReference>
<dbReference type="InterPro" id="IPR018392">
    <property type="entry name" value="LysM"/>
</dbReference>
<dbReference type="InterPro" id="IPR036779">
    <property type="entry name" value="LysM_dom_sf"/>
</dbReference>
<dbReference type="SUPFAM" id="SSF53955">
    <property type="entry name" value="Lysozyme-like"/>
    <property type="match status" value="1"/>
</dbReference>
<dbReference type="PANTHER" id="PTHR37423:SF2">
    <property type="entry name" value="MEMBRANE-BOUND LYTIC MUREIN TRANSGLYCOSYLASE C"/>
    <property type="match status" value="1"/>
</dbReference>
<dbReference type="KEGG" id="parq:DSM112329_02648"/>
<evidence type="ECO:0000256" key="1">
    <source>
        <dbReference type="SAM" id="MobiDB-lite"/>
    </source>
</evidence>
<dbReference type="Pfam" id="PF01464">
    <property type="entry name" value="SLT"/>
    <property type="match status" value="1"/>
</dbReference>
<dbReference type="CDD" id="cd00254">
    <property type="entry name" value="LT-like"/>
    <property type="match status" value="1"/>
</dbReference>
<dbReference type="Gene3D" id="1.10.530.10">
    <property type="match status" value="1"/>
</dbReference>
<feature type="region of interest" description="Disordered" evidence="1">
    <location>
        <begin position="148"/>
        <end position="174"/>
    </location>
</feature>
<dbReference type="PANTHER" id="PTHR37423">
    <property type="entry name" value="SOLUBLE LYTIC MUREIN TRANSGLYCOSYLASE-RELATED"/>
    <property type="match status" value="1"/>
</dbReference>
<proteinExistence type="predicted"/>
<dbReference type="Gene3D" id="3.10.350.10">
    <property type="entry name" value="LysM domain"/>
    <property type="match status" value="2"/>
</dbReference>
<evidence type="ECO:0000313" key="4">
    <source>
        <dbReference type="EMBL" id="XAY05789.1"/>
    </source>
</evidence>
<feature type="signal peptide" evidence="2">
    <location>
        <begin position="1"/>
        <end position="22"/>
    </location>
</feature>